<dbReference type="EMBL" id="UGRS01000001">
    <property type="protein sequence ID" value="SUA36231.1"/>
    <property type="molecule type" value="Genomic_DNA"/>
</dbReference>
<dbReference type="RefSeq" id="WP_115133518.1">
    <property type="nucleotide sequence ID" value="NZ_UGRS01000001.1"/>
</dbReference>
<proteinExistence type="predicted"/>
<sequence length="140" mass="15937">MEVEDIPQDNSKSYHGQRKIIYGTRNGHYEAATSTGWQEESYATEMAVSELEQQTEAAREAVAQGAYSPLYYHMFRFRHDETSLAMAAGVWKWQLRRHLRPEVFAKLPEKTLRKYADALCIGLDELKSAEAGSPIHKAST</sequence>
<evidence type="ECO:0000313" key="1">
    <source>
        <dbReference type="EMBL" id="SUA36231.1"/>
    </source>
</evidence>
<evidence type="ECO:0000313" key="2">
    <source>
        <dbReference type="Proteomes" id="UP000254055"/>
    </source>
</evidence>
<name>A0A378WI10_9NEIS</name>
<dbReference type="OrthoDB" id="9180239at2"/>
<organism evidence="1 2">
    <name type="scientific">Neisseria zoodegmatis</name>
    <dbReference type="NCBI Taxonomy" id="326523"/>
    <lineage>
        <taxon>Bacteria</taxon>
        <taxon>Pseudomonadati</taxon>
        <taxon>Pseudomonadota</taxon>
        <taxon>Betaproteobacteria</taxon>
        <taxon>Neisseriales</taxon>
        <taxon>Neisseriaceae</taxon>
        <taxon>Neisseria</taxon>
    </lineage>
</organism>
<dbReference type="Proteomes" id="UP000254055">
    <property type="component" value="Unassembled WGS sequence"/>
</dbReference>
<protein>
    <submittedName>
        <fullName evidence="1">Uncharacterized protein</fullName>
    </submittedName>
</protein>
<accession>A0A378WI10</accession>
<reference evidence="1 2" key="1">
    <citation type="submission" date="2018-06" db="EMBL/GenBank/DDBJ databases">
        <authorList>
            <consortium name="Pathogen Informatics"/>
            <person name="Doyle S."/>
        </authorList>
    </citation>
    <scope>NUCLEOTIDE SEQUENCE [LARGE SCALE GENOMIC DNA]</scope>
    <source>
        <strain evidence="1 2">NCTC12229</strain>
    </source>
</reference>
<gene>
    <name evidence="1" type="ORF">NCTC12229_00646</name>
</gene>
<dbReference type="AlphaFoldDB" id="A0A378WI10"/>